<feature type="domain" description="Ubiquitin-like" evidence="2">
    <location>
        <begin position="17"/>
        <end position="76"/>
    </location>
</feature>
<protein>
    <recommendedName>
        <fullName evidence="2">Ubiquitin-like domain-containing protein</fullName>
    </recommendedName>
</protein>
<dbReference type="GO" id="GO:0005783">
    <property type="term" value="C:endoplasmic reticulum"/>
    <property type="evidence" value="ECO:0007669"/>
    <property type="project" value="TreeGrafter"/>
</dbReference>
<dbReference type="InterPro" id="IPR045226">
    <property type="entry name" value="Dsc3"/>
</dbReference>
<proteinExistence type="predicted"/>
<keyword evidence="4" id="KW-1185">Reference proteome</keyword>
<dbReference type="PANTHER" id="PTHR28049:SF1">
    <property type="entry name" value="DSC E3 UBIQUITIN LIGASE COMPLEX SUBUNIT 3"/>
    <property type="match status" value="1"/>
</dbReference>
<evidence type="ECO:0000313" key="4">
    <source>
        <dbReference type="Proteomes" id="UP001151582"/>
    </source>
</evidence>
<dbReference type="Proteomes" id="UP001151582">
    <property type="component" value="Unassembled WGS sequence"/>
</dbReference>
<reference evidence="3" key="1">
    <citation type="submission" date="2022-07" db="EMBL/GenBank/DDBJ databases">
        <title>Phylogenomic reconstructions and comparative analyses of Kickxellomycotina fungi.</title>
        <authorList>
            <person name="Reynolds N.K."/>
            <person name="Stajich J.E."/>
            <person name="Barry K."/>
            <person name="Grigoriev I.V."/>
            <person name="Crous P."/>
            <person name="Smith M.E."/>
        </authorList>
    </citation>
    <scope>NUCLEOTIDE SEQUENCE</scope>
    <source>
        <strain evidence="3">RSA 567</strain>
    </source>
</reference>
<dbReference type="Gene3D" id="3.10.20.90">
    <property type="entry name" value="Phosphatidylinositol 3-kinase Catalytic Subunit, Chain A, domain 1"/>
    <property type="match status" value="1"/>
</dbReference>
<dbReference type="InterPro" id="IPR000626">
    <property type="entry name" value="Ubiquitin-like_dom"/>
</dbReference>
<dbReference type="InterPro" id="IPR019413">
    <property type="entry name" value="Dsc3_ub-like_dom"/>
</dbReference>
<dbReference type="EMBL" id="JANBQB010001158">
    <property type="protein sequence ID" value="KAJ1972081.1"/>
    <property type="molecule type" value="Genomic_DNA"/>
</dbReference>
<evidence type="ECO:0000256" key="1">
    <source>
        <dbReference type="SAM" id="MobiDB-lite"/>
    </source>
</evidence>
<dbReference type="AlphaFoldDB" id="A0A9W8AYR6"/>
<dbReference type="SUPFAM" id="SSF54236">
    <property type="entry name" value="Ubiquitin-like"/>
    <property type="match status" value="1"/>
</dbReference>
<name>A0A9W8AYR6_9FUNG</name>
<dbReference type="Pfam" id="PF10302">
    <property type="entry name" value="Dsc3_N"/>
    <property type="match status" value="1"/>
</dbReference>
<comment type="caution">
    <text evidence="3">The sequence shown here is derived from an EMBL/GenBank/DDBJ whole genome shotgun (WGS) entry which is preliminary data.</text>
</comment>
<evidence type="ECO:0000313" key="3">
    <source>
        <dbReference type="EMBL" id="KAJ1972081.1"/>
    </source>
</evidence>
<dbReference type="InterPro" id="IPR029071">
    <property type="entry name" value="Ubiquitin-like_domsf"/>
</dbReference>
<feature type="non-terminal residue" evidence="3">
    <location>
        <position position="251"/>
    </location>
</feature>
<dbReference type="PROSITE" id="PS50053">
    <property type="entry name" value="UBIQUITIN_2"/>
    <property type="match status" value="1"/>
</dbReference>
<accession>A0A9W8AYR6</accession>
<evidence type="ECO:0000259" key="2">
    <source>
        <dbReference type="PROSITE" id="PS50053"/>
    </source>
</evidence>
<dbReference type="OrthoDB" id="2556122at2759"/>
<gene>
    <name evidence="3" type="ORF">H4R34_005531</name>
</gene>
<organism evidence="3 4">
    <name type="scientific">Dimargaris verticillata</name>
    <dbReference type="NCBI Taxonomy" id="2761393"/>
    <lineage>
        <taxon>Eukaryota</taxon>
        <taxon>Fungi</taxon>
        <taxon>Fungi incertae sedis</taxon>
        <taxon>Zoopagomycota</taxon>
        <taxon>Kickxellomycotina</taxon>
        <taxon>Dimargaritomycetes</taxon>
        <taxon>Dimargaritales</taxon>
        <taxon>Dimargaritaceae</taxon>
        <taxon>Dimargaris</taxon>
    </lineage>
</organism>
<dbReference type="InterPro" id="IPR025390">
    <property type="entry name" value="Dsc3_C"/>
</dbReference>
<feature type="region of interest" description="Disordered" evidence="1">
    <location>
        <begin position="92"/>
        <end position="125"/>
    </location>
</feature>
<dbReference type="PANTHER" id="PTHR28049">
    <property type="entry name" value="TRANSMEMBRANE PROTEIN YOR223W"/>
    <property type="match status" value="1"/>
</dbReference>
<dbReference type="Pfam" id="PF13373">
    <property type="entry name" value="Dsc3_C"/>
    <property type="match status" value="1"/>
</dbReference>
<sequence length="251" mass="27423">MSSPLPSFKGKAPASDIPIQVRFNGSHADLTFYIPRYATVSDLTQKICHQYPDLSLRHLRFIFAGQLLRPDTQLTEHPRLKQQIDAFTNKCGGEGLVSTSSPTQPPLGPTNRAPHATASTKLPAENPPEPVFIHCSVADAPTPSPAPDSASQPPSITQAPAIGLDRLRDAGFSEQDIQSLRQRFHMMRGGNTDQHLIAVNSEQNRALEENWLDNGGPTVHDDGGKQTMTKDMRNAWDEFSAISSLPTLAIQ</sequence>
<dbReference type="GO" id="GO:0044695">
    <property type="term" value="C:Dsc E3 ubiquitin ligase complex"/>
    <property type="evidence" value="ECO:0007669"/>
    <property type="project" value="InterPro"/>
</dbReference>